<protein>
    <submittedName>
        <fullName evidence="1">Uncharacterized protein</fullName>
    </submittedName>
</protein>
<keyword evidence="2" id="KW-1185">Reference proteome</keyword>
<proteinExistence type="predicted"/>
<reference evidence="1" key="1">
    <citation type="submission" date="2021-05" db="EMBL/GenBank/DDBJ databases">
        <authorList>
            <person name="Pan Q."/>
            <person name="Jouanno E."/>
            <person name="Zahm M."/>
            <person name="Klopp C."/>
            <person name="Cabau C."/>
            <person name="Louis A."/>
            <person name="Berthelot C."/>
            <person name="Parey E."/>
            <person name="Roest Crollius H."/>
            <person name="Montfort J."/>
            <person name="Robinson-Rechavi M."/>
            <person name="Bouchez O."/>
            <person name="Lampietro C."/>
            <person name="Lopez Roques C."/>
            <person name="Donnadieu C."/>
            <person name="Postlethwait J."/>
            <person name="Bobe J."/>
            <person name="Dillon D."/>
            <person name="Chandos A."/>
            <person name="von Hippel F."/>
            <person name="Guiguen Y."/>
        </authorList>
    </citation>
    <scope>NUCLEOTIDE SEQUENCE</scope>
    <source>
        <strain evidence="1">YG-Jan2019</strain>
    </source>
</reference>
<dbReference type="Proteomes" id="UP001157502">
    <property type="component" value="Chromosome 5"/>
</dbReference>
<name>A0ACC2H6S8_DALPE</name>
<sequence>MGTKRVLEGWTAKQAELNRNRKTCLAQMLYLFNEMRKRLQGVPVCSSATPRNPTPILTVEPCKMTRPETLSADATVCP</sequence>
<evidence type="ECO:0000313" key="1">
    <source>
        <dbReference type="EMBL" id="KAJ8011699.1"/>
    </source>
</evidence>
<comment type="caution">
    <text evidence="1">The sequence shown here is derived from an EMBL/GenBank/DDBJ whole genome shotgun (WGS) entry which is preliminary data.</text>
</comment>
<dbReference type="EMBL" id="CM055732">
    <property type="protein sequence ID" value="KAJ8011699.1"/>
    <property type="molecule type" value="Genomic_DNA"/>
</dbReference>
<accession>A0ACC2H6S8</accession>
<gene>
    <name evidence="1" type="ORF">DPEC_G00060960</name>
</gene>
<evidence type="ECO:0000313" key="2">
    <source>
        <dbReference type="Proteomes" id="UP001157502"/>
    </source>
</evidence>
<organism evidence="1 2">
    <name type="scientific">Dallia pectoralis</name>
    <name type="common">Alaska blackfish</name>
    <dbReference type="NCBI Taxonomy" id="75939"/>
    <lineage>
        <taxon>Eukaryota</taxon>
        <taxon>Metazoa</taxon>
        <taxon>Chordata</taxon>
        <taxon>Craniata</taxon>
        <taxon>Vertebrata</taxon>
        <taxon>Euteleostomi</taxon>
        <taxon>Actinopterygii</taxon>
        <taxon>Neopterygii</taxon>
        <taxon>Teleostei</taxon>
        <taxon>Protacanthopterygii</taxon>
        <taxon>Esociformes</taxon>
        <taxon>Umbridae</taxon>
        <taxon>Dallia</taxon>
    </lineage>
</organism>